<dbReference type="HOGENOM" id="CLU_000022_0_3_0"/>
<dbReference type="FunFam" id="3.30.559.30:FF:000001">
    <property type="entry name" value="Non-ribosomal peptide synthetase"/>
    <property type="match status" value="1"/>
</dbReference>
<dbReference type="Gene3D" id="3.40.50.980">
    <property type="match status" value="4"/>
</dbReference>
<dbReference type="Gene3D" id="2.30.38.10">
    <property type="entry name" value="Luciferase, Domain 3"/>
    <property type="match status" value="2"/>
</dbReference>
<dbReference type="FunFam" id="2.30.38.10:FF:000001">
    <property type="entry name" value="Non-ribosomal peptide synthetase PvdI"/>
    <property type="match status" value="2"/>
</dbReference>
<dbReference type="PROSITE" id="PS50075">
    <property type="entry name" value="CARRIER"/>
    <property type="match status" value="2"/>
</dbReference>
<dbReference type="EMBL" id="CM001402">
    <property type="protein sequence ID" value="EHO42173.1"/>
    <property type="molecule type" value="Genomic_DNA"/>
</dbReference>
<dbReference type="InterPro" id="IPR023213">
    <property type="entry name" value="CAT-like_dom_sf"/>
</dbReference>
<feature type="domain" description="Carrier" evidence="7">
    <location>
        <begin position="2073"/>
        <end position="2147"/>
    </location>
</feature>
<evidence type="ECO:0000313" key="11">
    <source>
        <dbReference type="Proteomes" id="UP000183868"/>
    </source>
</evidence>
<dbReference type="FunFam" id="3.40.50.12780:FF:000012">
    <property type="entry name" value="Non-ribosomal peptide synthetase"/>
    <property type="match status" value="2"/>
</dbReference>
<keyword evidence="3" id="KW-0596">Phosphopantetheine</keyword>
<dbReference type="InterPro" id="IPR000873">
    <property type="entry name" value="AMP-dep_synth/lig_dom"/>
</dbReference>
<dbReference type="GO" id="GO:0043041">
    <property type="term" value="P:amino acid activation for nonribosomal peptide biosynthetic process"/>
    <property type="evidence" value="ECO:0007669"/>
    <property type="project" value="TreeGrafter"/>
</dbReference>
<dbReference type="NCBIfam" id="TIGR01733">
    <property type="entry name" value="AA-adenyl-dom"/>
    <property type="match status" value="2"/>
</dbReference>
<evidence type="ECO:0000256" key="1">
    <source>
        <dbReference type="ARBA" id="ARBA00001957"/>
    </source>
</evidence>
<dbReference type="InterPro" id="IPR045851">
    <property type="entry name" value="AMP-bd_C_sf"/>
</dbReference>
<keyword evidence="4" id="KW-0597">Phosphoprotein</keyword>
<keyword evidence="5" id="KW-0436">Ligase</keyword>
<dbReference type="GO" id="GO:0044550">
    <property type="term" value="P:secondary metabolite biosynthetic process"/>
    <property type="evidence" value="ECO:0007669"/>
    <property type="project" value="UniProtKB-ARBA"/>
</dbReference>
<comment type="similarity">
    <text evidence="2">Belongs to the ATP-dependent AMP-binding enzyme family.</text>
</comment>
<dbReference type="Gene3D" id="3.30.559.30">
    <property type="entry name" value="Nonribosomal peptide synthetase, condensation domain"/>
    <property type="match status" value="3"/>
</dbReference>
<reference evidence="8 11" key="2">
    <citation type="submission" date="2016-11" db="EMBL/GenBank/DDBJ databases">
        <title>Genomic analysis of Caldithrix abyssi and proposal of a novel bacterial phylum Caldithrichaeota.</title>
        <authorList>
            <person name="Kublanov I."/>
            <person name="Sigalova O."/>
            <person name="Gavrilov S."/>
            <person name="Lebedinsky A."/>
            <person name="Ivanova N."/>
            <person name="Daum C."/>
            <person name="Reddy T."/>
            <person name="Klenk H.P."/>
            <person name="Goker M."/>
            <person name="Reva O."/>
            <person name="Miroshnichenko M."/>
            <person name="Kyprides N."/>
            <person name="Woyke T."/>
            <person name="Gelfand M."/>
        </authorList>
    </citation>
    <scope>NUCLEOTIDE SEQUENCE [LARGE SCALE GENOMIC DNA]</scope>
    <source>
        <strain evidence="8 11">LF13</strain>
    </source>
</reference>
<evidence type="ECO:0000256" key="6">
    <source>
        <dbReference type="ARBA" id="ARBA00022737"/>
    </source>
</evidence>
<dbReference type="InterPro" id="IPR006162">
    <property type="entry name" value="Ppantetheine_attach_site"/>
</dbReference>
<dbReference type="SMART" id="SM00823">
    <property type="entry name" value="PKS_PP"/>
    <property type="match status" value="2"/>
</dbReference>
<evidence type="ECO:0000256" key="5">
    <source>
        <dbReference type="ARBA" id="ARBA00022598"/>
    </source>
</evidence>
<dbReference type="FunFam" id="3.30.559.10:FF:000012">
    <property type="entry name" value="Non-ribosomal peptide synthetase"/>
    <property type="match status" value="2"/>
</dbReference>
<dbReference type="InterPro" id="IPR009081">
    <property type="entry name" value="PP-bd_ACP"/>
</dbReference>
<dbReference type="InterPro" id="IPR020845">
    <property type="entry name" value="AMP-binding_CS"/>
</dbReference>
<dbReference type="FunFam" id="3.30.300.30:FF:000010">
    <property type="entry name" value="Enterobactin synthetase component F"/>
    <property type="match status" value="2"/>
</dbReference>
<dbReference type="Pfam" id="PF00501">
    <property type="entry name" value="AMP-binding"/>
    <property type="match status" value="2"/>
</dbReference>
<dbReference type="InterPro" id="IPR025110">
    <property type="entry name" value="AMP-bd_C"/>
</dbReference>
<proteinExistence type="inferred from homology"/>
<dbReference type="Pfam" id="PF13193">
    <property type="entry name" value="AMP-binding_C"/>
    <property type="match status" value="2"/>
</dbReference>
<evidence type="ECO:0000313" key="8">
    <source>
        <dbReference type="EMBL" id="APF18141.1"/>
    </source>
</evidence>
<dbReference type="Gene3D" id="3.30.300.30">
    <property type="match status" value="2"/>
</dbReference>
<evidence type="ECO:0000256" key="3">
    <source>
        <dbReference type="ARBA" id="ARBA00022450"/>
    </source>
</evidence>
<dbReference type="OrthoDB" id="9757538at2"/>
<dbReference type="KEGG" id="caby:Cabys_1392"/>
<keyword evidence="10" id="KW-1185">Reference proteome</keyword>
<dbReference type="PaxDb" id="880073-Calab_2563"/>
<accession>H1XP58</accession>
<dbReference type="SUPFAM" id="SSF47336">
    <property type="entry name" value="ACP-like"/>
    <property type="match status" value="2"/>
</dbReference>
<dbReference type="CDD" id="cd19534">
    <property type="entry name" value="E_NRPS"/>
    <property type="match status" value="1"/>
</dbReference>
<dbReference type="FunFam" id="3.40.50.980:FF:000001">
    <property type="entry name" value="Non-ribosomal peptide synthetase"/>
    <property type="match status" value="2"/>
</dbReference>
<dbReference type="Proteomes" id="UP000004671">
    <property type="component" value="Chromosome"/>
</dbReference>
<dbReference type="Pfam" id="PF00550">
    <property type="entry name" value="PP-binding"/>
    <property type="match status" value="2"/>
</dbReference>
<feature type="domain" description="Carrier" evidence="7">
    <location>
        <begin position="1010"/>
        <end position="1085"/>
    </location>
</feature>
<dbReference type="GO" id="GO:0005737">
    <property type="term" value="C:cytoplasm"/>
    <property type="evidence" value="ECO:0007669"/>
    <property type="project" value="TreeGrafter"/>
</dbReference>
<comment type="cofactor">
    <cofactor evidence="1">
        <name>pantetheine 4'-phosphate</name>
        <dbReference type="ChEBI" id="CHEBI:47942"/>
    </cofactor>
</comment>
<dbReference type="PANTHER" id="PTHR45527">
    <property type="entry name" value="NONRIBOSOMAL PEPTIDE SYNTHETASE"/>
    <property type="match status" value="1"/>
</dbReference>
<protein>
    <submittedName>
        <fullName evidence="9">Amino acid adenylation domain protein</fullName>
    </submittedName>
    <submittedName>
        <fullName evidence="8">Non-ribosomal peptide synthase domain TIGR01720/amino acid adenylation domain-containing protein</fullName>
    </submittedName>
</protein>
<dbReference type="Pfam" id="PF00668">
    <property type="entry name" value="Condensation"/>
    <property type="match status" value="3"/>
</dbReference>
<dbReference type="CDD" id="cd17643">
    <property type="entry name" value="A_NRPS_Cytc1-like"/>
    <property type="match status" value="1"/>
</dbReference>
<dbReference type="InterPro" id="IPR010060">
    <property type="entry name" value="NRPS_synth"/>
</dbReference>
<dbReference type="NCBIfam" id="NF003417">
    <property type="entry name" value="PRK04813.1"/>
    <property type="match status" value="2"/>
</dbReference>
<evidence type="ECO:0000256" key="4">
    <source>
        <dbReference type="ARBA" id="ARBA00022553"/>
    </source>
</evidence>
<dbReference type="RefSeq" id="WP_006929438.1">
    <property type="nucleotide sequence ID" value="NZ_CM001402.1"/>
</dbReference>
<dbReference type="EMBL" id="CP018099">
    <property type="protein sequence ID" value="APF18141.1"/>
    <property type="molecule type" value="Genomic_DNA"/>
</dbReference>
<reference evidence="9 10" key="1">
    <citation type="submission" date="2011-09" db="EMBL/GenBank/DDBJ databases">
        <title>The permanent draft genome of Caldithrix abyssi DSM 13497.</title>
        <authorList>
            <consortium name="US DOE Joint Genome Institute (JGI-PGF)"/>
            <person name="Lucas S."/>
            <person name="Han J."/>
            <person name="Lapidus A."/>
            <person name="Bruce D."/>
            <person name="Goodwin L."/>
            <person name="Pitluck S."/>
            <person name="Peters L."/>
            <person name="Kyrpides N."/>
            <person name="Mavromatis K."/>
            <person name="Ivanova N."/>
            <person name="Mikhailova N."/>
            <person name="Chertkov O."/>
            <person name="Detter J.C."/>
            <person name="Tapia R."/>
            <person name="Han C."/>
            <person name="Land M."/>
            <person name="Hauser L."/>
            <person name="Markowitz V."/>
            <person name="Cheng J.-F."/>
            <person name="Hugenholtz P."/>
            <person name="Woyke T."/>
            <person name="Wu D."/>
            <person name="Spring S."/>
            <person name="Brambilla E."/>
            <person name="Klenk H.-P."/>
            <person name="Eisen J.A."/>
        </authorList>
    </citation>
    <scope>NUCLEOTIDE SEQUENCE [LARGE SCALE GENOMIC DNA]</scope>
    <source>
        <strain evidence="9 10">DSM 13497</strain>
    </source>
</reference>
<dbReference type="Gene3D" id="3.30.559.10">
    <property type="entry name" value="Chloramphenicol acetyltransferase-like domain"/>
    <property type="match status" value="3"/>
</dbReference>
<gene>
    <name evidence="8" type="ORF">Cabys_1392</name>
    <name evidence="9" type="ORF">Calab_2563</name>
</gene>
<dbReference type="PANTHER" id="PTHR45527:SF14">
    <property type="entry name" value="PLIPASTATIN SYNTHASE SUBUNIT B"/>
    <property type="match status" value="1"/>
</dbReference>
<dbReference type="InterPro" id="IPR001242">
    <property type="entry name" value="Condensation_dom"/>
</dbReference>
<dbReference type="eggNOG" id="COG1020">
    <property type="taxonomic scope" value="Bacteria"/>
</dbReference>
<organism evidence="9 10">
    <name type="scientific">Caldithrix abyssi DSM 13497</name>
    <dbReference type="NCBI Taxonomy" id="880073"/>
    <lineage>
        <taxon>Bacteria</taxon>
        <taxon>Pseudomonadati</taxon>
        <taxon>Calditrichota</taxon>
        <taxon>Calditrichia</taxon>
        <taxon>Calditrichales</taxon>
        <taxon>Calditrichaceae</taxon>
        <taxon>Caldithrix</taxon>
    </lineage>
</organism>
<dbReference type="InterPro" id="IPR010071">
    <property type="entry name" value="AA_adenyl_dom"/>
</dbReference>
<evidence type="ECO:0000313" key="10">
    <source>
        <dbReference type="Proteomes" id="UP000004671"/>
    </source>
</evidence>
<dbReference type="CDD" id="cd19531">
    <property type="entry name" value="LCL_NRPS-like"/>
    <property type="match status" value="2"/>
</dbReference>
<dbReference type="InterPro" id="IPR036736">
    <property type="entry name" value="ACP-like_sf"/>
</dbReference>
<dbReference type="CDD" id="cd05930">
    <property type="entry name" value="A_NRPS"/>
    <property type="match status" value="1"/>
</dbReference>
<dbReference type="SUPFAM" id="SSF52777">
    <property type="entry name" value="CoA-dependent acyltransferases"/>
    <property type="match status" value="6"/>
</dbReference>
<evidence type="ECO:0000256" key="2">
    <source>
        <dbReference type="ARBA" id="ARBA00006432"/>
    </source>
</evidence>
<dbReference type="STRING" id="880073.Cabys_1392"/>
<dbReference type="PROSITE" id="PS00012">
    <property type="entry name" value="PHOSPHOPANTETHEINE"/>
    <property type="match status" value="2"/>
</dbReference>
<dbReference type="InParanoid" id="H1XP58"/>
<name>H1XP58_CALAY</name>
<keyword evidence="6" id="KW-0677">Repeat</keyword>
<dbReference type="PROSITE" id="PS00455">
    <property type="entry name" value="AMP_BINDING"/>
    <property type="match status" value="2"/>
</dbReference>
<dbReference type="Proteomes" id="UP000183868">
    <property type="component" value="Chromosome"/>
</dbReference>
<dbReference type="InterPro" id="IPR020806">
    <property type="entry name" value="PKS_PP-bd"/>
</dbReference>
<dbReference type="GO" id="GO:0016874">
    <property type="term" value="F:ligase activity"/>
    <property type="evidence" value="ECO:0007669"/>
    <property type="project" value="UniProtKB-KW"/>
</dbReference>
<sequence length="2632" mass="298278">MTDIEKLLAKLSPEKRKLLELKLKKEGRAANAFPLSYAQQRLWFLQQLEPESTAYHIPAAVKLIGKLNKSALIQSLQTIIDRHEILRTTFTTINGTPMQVVSPKSPFQLEESDLSNLPEAEREKKLNEILKAENSRPFDLSKGPLLRVHLIRLQKDAHVLSIIMHHIISDGWSVGIFVNEFSQLYNQFVKNEPPSLPPLKIQYADFAVWQKKKLEGEIKEKQLPYWKQKLSGSLPVLELPTDHPRPAIKTYRGSHRQAALKGEIVERVRRLAQQNNTTLFMTLLSAFYALLYRYSNQEDICVGTPIANRNRAETEGLIGFFVNTLVLRNDLSGEPSFKEILERTRSMALEAFSNQDLPFEMLVEELQPERSMSHTPLFQVMFVYQNALDGALQLPDLKVEPLPLRNENAKFDLTLTVAELADEFALDVEFDTDLFEPDTIDRMLTHFQQILRAAVEQPDVPVTRLDLLTEREKKLLLDEWIPRGPVFPPGKCIHQWFEEQAEKFADRPALTFEGQHITYGELNRRANQLAHYLLEHDVQPDDLIAIYSERAPHLLVAILAVLKAGAAYLPIDPVYPPERIAFMLEDAEAKIVLTQSALKDNLNLQGKKTVLLDEEWPAIEKRSADNPQTKVGPQNLIYVIYTSGSTGKPKGTLITHYNVVRLFQATDHWFRFNESDVWTLFHSYAFDFSVWEIWGALLYGGRLVIVPQLISRSPEQFYRLLLDEKVTVLNQTPSAFKQLMHAEELIGQPPYATHLRYIIFGGEALELNSLRPWFEKHGDQQPQLINMYGITETTVHVTYRPLTLKDVEEARGSVIGEPIPDLQVYILDQYFQPQPIGIPGEIHVGGAGLARGYLKREELTATKFVPHPFSDQPNARLYRSGDLGRFLPNGDIEYIGRIDNQIKIRGFRIELGEIETLLARHPAVRACLVTTARDPQGNNLIAAYIVPVKGQQVNGQQLREYLRESLPEYMVPSAFVALDEFPLTPNGKIDRRALPDPLTHRIDLQREYEPPKTPTEEALAKIFGEILNISKVGSNDHFFELGGHSLLATQLISRIRDALGVDLPLKTLFEHPVVSELGQAIDHLKRKSTGIEEPPIKPIDRSGELPLSFAQQRLWFLYQMQPDDASYNIPAAFRVKGPLKVELLQQVMDEIARRHETLRTVFKTVDGRPKVEILEQSPIKIERQKISGEKSVEDCIVAEARTPFNLESGPLVRVKTLEINPEEYVIILNMHHIISDGWSMGILMNEVGALYRAFSQGQPSPLPELEIQYVDFAAWQRQWLQGEVLEEHLNFWKEKLGHGSPPLQLPTDFPRPATLSYNGAHLHFKIDPALSKKIREFSQEHDLTLFMTLLSAFMLLLNKYTAQQDISVGTPVANRTRSEIEKLIGFFVNTLVMRGDLDNSQSVNDFLQQIKDYALGAFAHQDLPFEKVVDAIQPDRDVAHTPLFQVMFMLQNLPAGAQQISDITIEPMSVENGLSQFELTLALTEVEDGINGSLEYNTDLFKAQTMRRFIDHFLFIVEQVISHPQKTLKQISLVSEEELKALKGVWQEAAREIPEMAIHHLIEVQAEAHPQKTALISGQERMSYGELNRLSSALAAFLVKQGIGKGKRVGISLSRSPRLIVSLLAILKSGAAYVPLDVNYPRERLEFMVRDAAISLLITESSLKERVNFEDVPLLALDENADWQTTPVKDLPSVSPEQAAYVIYTSGSTGQPKGVMVSHRSVVNHNLAMAELFELSEHDRMLQFATINFDAAGEEIYPTLQSGATLVLRGNETLISGEQLLNLIEEQNITIVDLPTAYWHQLLAELKQLQRPIPQSLRLLILGGDKLASERYKEWLELGGGRIRTLNTYGPTETTIVSTAFECPTSVEEVEQLCEIPIGKPIANTRAYVLDANLQPVPPGIPGELCIGGLGVAMGYLNREDLTAERFVADPFATNPGERMYRTGDLVRMRDDGNIEFIGRVDNQVKIRGFRVELDEIEHALLESPLVKEAAVVAREVQPNNKRLIAYVILRDKENAEIAQLKNELKQKLPEYMVPSSFIVLDAFPYLPSGKIDRRALPFSPEMVVEKQREYVPPANEKEEILSDVWQSVLGIKPISVEDNFFELGGDSILSIQIIARARQRGLQITPMQIFQYQTIRQLAAVAQEAEVIHAEQGLVTGAAPLTPIQRWFVEQNFKHPEHWNQSLLLEVHQKLDAELLKQVTAALLAHHDALRLQLNLKQKSPEQLFTEMPDEPPFFYFDLQNLNAEDQKKAIENEAAKLQASFDLNRAPLIRIAYFNTGALPHRILITVHHLAMDGVSWRILLEDLQMAYQLAAQGKEIQLPPKTTSFKEWALKLKEFAQSEPLLKELDYWKSIATKEIPKIQADFPQGENLEKFAAGVYDSLSKEQTEALLKDVPPVYKTEINDILLTALVRAFARWNGRRSMLLNMEGHGRENIVPGVDHSRTIGWFTSLYPVYLNLERTSEPGEAIKTIKEQIRQIPSNGIGYGILRYLHPDPSLRRQLDGLDRADLTFNYLGQFDQALPEGSIFKPARENKGPERHPEELRASQIDVTCAITGGQLNFSFNFSDRRFKNETIASFVSIYKEELIRLIEHCQSPEAGGVTASDFELANLDNKKLDKVLSQLQKGKKKKK</sequence>
<dbReference type="SUPFAM" id="SSF56801">
    <property type="entry name" value="Acetyl-CoA synthetase-like"/>
    <property type="match status" value="2"/>
</dbReference>
<dbReference type="FunFam" id="1.10.1200.10:FF:000005">
    <property type="entry name" value="Nonribosomal peptide synthetase 1"/>
    <property type="match status" value="2"/>
</dbReference>
<evidence type="ECO:0000313" key="9">
    <source>
        <dbReference type="EMBL" id="EHO42173.1"/>
    </source>
</evidence>
<dbReference type="GO" id="GO:0031177">
    <property type="term" value="F:phosphopantetheine binding"/>
    <property type="evidence" value="ECO:0007669"/>
    <property type="project" value="InterPro"/>
</dbReference>
<dbReference type="Gene3D" id="1.10.1200.10">
    <property type="entry name" value="ACP-like"/>
    <property type="match status" value="2"/>
</dbReference>
<evidence type="ECO:0000259" key="7">
    <source>
        <dbReference type="PROSITE" id="PS50075"/>
    </source>
</evidence>
<dbReference type="FunFam" id="3.40.50.980:FF:000002">
    <property type="entry name" value="Enterobactin synthetase component F"/>
    <property type="match status" value="1"/>
</dbReference>
<dbReference type="NCBIfam" id="TIGR01720">
    <property type="entry name" value="NRPS-para261"/>
    <property type="match status" value="1"/>
</dbReference>